<evidence type="ECO:0000313" key="7">
    <source>
        <dbReference type="EMBL" id="KLU02617.1"/>
    </source>
</evidence>
<evidence type="ECO:0000256" key="1">
    <source>
        <dbReference type="ARBA" id="ARBA00007274"/>
    </source>
</evidence>
<dbReference type="InterPro" id="IPR001451">
    <property type="entry name" value="Hexapep"/>
</dbReference>
<dbReference type="STRING" id="595434.RISK_005683"/>
<protein>
    <submittedName>
        <fullName evidence="7">4-amino-6-deoxy-N-Acetyl-D-hexosaminyl-(Lipid carrier) acetyltrasferase</fullName>
    </submittedName>
</protein>
<gene>
    <name evidence="7" type="ORF">RISK_005683</name>
</gene>
<dbReference type="Gene3D" id="2.160.10.10">
    <property type="entry name" value="Hexapeptide repeat proteins"/>
    <property type="match status" value="1"/>
</dbReference>
<evidence type="ECO:0000256" key="5">
    <source>
        <dbReference type="PIRSR" id="PIRSR620019-1"/>
    </source>
</evidence>
<dbReference type="PATRIC" id="fig|595434.4.peg.5396"/>
<dbReference type="Pfam" id="PF00132">
    <property type="entry name" value="Hexapep"/>
    <property type="match status" value="1"/>
</dbReference>
<evidence type="ECO:0000313" key="8">
    <source>
        <dbReference type="Proteomes" id="UP000036367"/>
    </source>
</evidence>
<dbReference type="AlphaFoldDB" id="A0A0J1B7A5"/>
<dbReference type="NCBIfam" id="TIGR03570">
    <property type="entry name" value="NeuD_NnaD"/>
    <property type="match status" value="1"/>
</dbReference>
<organism evidence="7 8">
    <name type="scientific">Rhodopirellula islandica</name>
    <dbReference type="NCBI Taxonomy" id="595434"/>
    <lineage>
        <taxon>Bacteria</taxon>
        <taxon>Pseudomonadati</taxon>
        <taxon>Planctomycetota</taxon>
        <taxon>Planctomycetia</taxon>
        <taxon>Pirellulales</taxon>
        <taxon>Pirellulaceae</taxon>
        <taxon>Rhodopirellula</taxon>
    </lineage>
</organism>
<comment type="similarity">
    <text evidence="1">Belongs to the transferase hexapeptide repeat family.</text>
</comment>
<dbReference type="PANTHER" id="PTHR43300:SF7">
    <property type="entry name" value="UDP-N-ACETYLBACILLOSAMINE N-ACETYLTRANSFERASE"/>
    <property type="match status" value="1"/>
</dbReference>
<evidence type="ECO:0000256" key="2">
    <source>
        <dbReference type="ARBA" id="ARBA00022679"/>
    </source>
</evidence>
<evidence type="ECO:0000256" key="3">
    <source>
        <dbReference type="ARBA" id="ARBA00022737"/>
    </source>
</evidence>
<accession>A0A0J1B7A5</accession>
<keyword evidence="4" id="KW-0012">Acyltransferase</keyword>
<dbReference type="GO" id="GO:0016746">
    <property type="term" value="F:acyltransferase activity"/>
    <property type="evidence" value="ECO:0007669"/>
    <property type="project" value="UniProtKB-KW"/>
</dbReference>
<evidence type="ECO:0000256" key="4">
    <source>
        <dbReference type="ARBA" id="ARBA00023315"/>
    </source>
</evidence>
<feature type="binding site" evidence="6">
    <location>
        <position position="138"/>
    </location>
    <ligand>
        <name>acetyl-CoA</name>
        <dbReference type="ChEBI" id="CHEBI:57288"/>
    </ligand>
</feature>
<dbReference type="InterPro" id="IPR050179">
    <property type="entry name" value="Trans_hexapeptide_repeat"/>
</dbReference>
<keyword evidence="3" id="KW-0677">Repeat</keyword>
<reference evidence="7" key="1">
    <citation type="submission" date="2015-05" db="EMBL/GenBank/DDBJ databases">
        <title>Permanent draft genome of Rhodopirellula islandicus K833.</title>
        <authorList>
            <person name="Kizina J."/>
            <person name="Richter M."/>
            <person name="Glockner F.O."/>
            <person name="Harder J."/>
        </authorList>
    </citation>
    <scope>NUCLEOTIDE SEQUENCE [LARGE SCALE GENOMIC DNA]</scope>
    <source>
        <strain evidence="7">K833</strain>
    </source>
</reference>
<dbReference type="InterPro" id="IPR018357">
    <property type="entry name" value="Hexapep_transf_CS"/>
</dbReference>
<dbReference type="PANTHER" id="PTHR43300">
    <property type="entry name" value="ACETYLTRANSFERASE"/>
    <property type="match status" value="1"/>
</dbReference>
<dbReference type="SUPFAM" id="SSF51161">
    <property type="entry name" value="Trimeric LpxA-like enzymes"/>
    <property type="match status" value="1"/>
</dbReference>
<proteinExistence type="inferred from homology"/>
<comment type="caution">
    <text evidence="7">The sequence shown here is derived from an EMBL/GenBank/DDBJ whole genome shotgun (WGS) entry which is preliminary data.</text>
</comment>
<feature type="site" description="Increases basicity of active site His" evidence="5">
    <location>
        <position position="130"/>
    </location>
</feature>
<name>A0A0J1B7A5_RHOIS</name>
<sequence>MLNDIIELQGGRVIQLFDNNKNASSSIPGVELLYGETEFRRWVSELNVPVASVFGLVAIGGSFGRVRNHYHQMLKNSGLKVPSLISSDALVSKASAIGNGTQVLPNAIVASGTRIGDACILNHGSQVDHECELEHGVHLAPGAILCGCVKVGCRSMVGAGATVLPRIAIGADTIIGAGAVVTRDIPDRVIAFGNPARVVRQRREDELGE</sequence>
<dbReference type="InterPro" id="IPR011004">
    <property type="entry name" value="Trimer_LpxA-like_sf"/>
</dbReference>
<evidence type="ECO:0000256" key="6">
    <source>
        <dbReference type="PIRSR" id="PIRSR620019-2"/>
    </source>
</evidence>
<keyword evidence="2" id="KW-0808">Transferase</keyword>
<dbReference type="EMBL" id="LECT01000044">
    <property type="protein sequence ID" value="KLU02617.1"/>
    <property type="molecule type" value="Genomic_DNA"/>
</dbReference>
<dbReference type="InterPro" id="IPR020019">
    <property type="entry name" value="AcTrfase_PglD-like"/>
</dbReference>
<feature type="active site" description="Proton acceptor" evidence="5">
    <location>
        <position position="129"/>
    </location>
</feature>
<keyword evidence="8" id="KW-1185">Reference proteome</keyword>
<dbReference type="CDD" id="cd03360">
    <property type="entry name" value="LbH_AT_putative"/>
    <property type="match status" value="1"/>
</dbReference>
<dbReference type="PROSITE" id="PS00101">
    <property type="entry name" value="HEXAPEP_TRANSFERASES"/>
    <property type="match status" value="1"/>
</dbReference>
<feature type="binding site" evidence="6">
    <location>
        <position position="60"/>
    </location>
    <ligand>
        <name>substrate</name>
    </ligand>
</feature>
<dbReference type="OrthoDB" id="9794407at2"/>
<dbReference type="Proteomes" id="UP000036367">
    <property type="component" value="Unassembled WGS sequence"/>
</dbReference>